<evidence type="ECO:0000313" key="1">
    <source>
        <dbReference type="EMBL" id="CAJ1399338.1"/>
    </source>
</evidence>
<dbReference type="Proteomes" id="UP001178507">
    <property type="component" value="Unassembled WGS sequence"/>
</dbReference>
<gene>
    <name evidence="1" type="ORF">EVOR1521_LOCUS22885</name>
</gene>
<name>A0AA36NEL7_9DINO</name>
<organism evidence="1 2">
    <name type="scientific">Effrenium voratum</name>
    <dbReference type="NCBI Taxonomy" id="2562239"/>
    <lineage>
        <taxon>Eukaryota</taxon>
        <taxon>Sar</taxon>
        <taxon>Alveolata</taxon>
        <taxon>Dinophyceae</taxon>
        <taxon>Suessiales</taxon>
        <taxon>Symbiodiniaceae</taxon>
        <taxon>Effrenium</taxon>
    </lineage>
</organism>
<dbReference type="AlphaFoldDB" id="A0AA36NEL7"/>
<evidence type="ECO:0000313" key="2">
    <source>
        <dbReference type="Proteomes" id="UP001178507"/>
    </source>
</evidence>
<sequence>MDPKRRLGHHLIELLKVSAKFGRANIEHRRAKEMRRSAAGRISFTAGGATAPLQGVGCGRLVGRAHLRGEHFRAGRLSARALKRRTIRGVKGAEGPDALLQRAGLWYLLGASLRSPRCLRRGLKALRRGPGGNVALERMKAETLLRLGRYQEAFSTFADLAKLPRAAEELYVSPFRLRHDARLLERLASLLSEPAIGTWAKALRRALEALEQEGGPCPGDLWWASVQDLPRHIAGLLREGRYDRLTEVCPPPRELGGDPLRDRSWTICEEEYEGSGLLVLDGFFSDAALLELWTYATEAPCFRSLRPGYLGAFPWDGCVHPLLRRTAEELETKMPRVLAGHRLARWWFFKYLHGGSGVGLHADDAAVNVNIWLSPEQPNQRGGGLEIYRCAPGRGSWTADFNRVLAAGEEDVARAALRQGGVDRVAYKQNRACIFVSHRYHASEAFDFPDEQNPRVNLTLLFGDRSPAQDRRR</sequence>
<protein>
    <submittedName>
        <fullName evidence="1">Uncharacterized protein</fullName>
    </submittedName>
</protein>
<reference evidence="1" key="1">
    <citation type="submission" date="2023-08" db="EMBL/GenBank/DDBJ databases">
        <authorList>
            <person name="Chen Y."/>
            <person name="Shah S."/>
            <person name="Dougan E. K."/>
            <person name="Thang M."/>
            <person name="Chan C."/>
        </authorList>
    </citation>
    <scope>NUCLEOTIDE SEQUENCE</scope>
</reference>
<dbReference type="EMBL" id="CAUJNA010003331">
    <property type="protein sequence ID" value="CAJ1399338.1"/>
    <property type="molecule type" value="Genomic_DNA"/>
</dbReference>
<proteinExistence type="predicted"/>
<keyword evidence="2" id="KW-1185">Reference proteome</keyword>
<comment type="caution">
    <text evidence="1">The sequence shown here is derived from an EMBL/GenBank/DDBJ whole genome shotgun (WGS) entry which is preliminary data.</text>
</comment>
<accession>A0AA36NEL7</accession>